<keyword evidence="3" id="KW-0808">Transferase</keyword>
<reference evidence="7" key="1">
    <citation type="submission" date="2020-06" db="EMBL/GenBank/DDBJ databases">
        <title>Draft genome of Bugula neritina, a colonial animal packing powerful symbionts and potential medicines.</title>
        <authorList>
            <person name="Rayko M."/>
        </authorList>
    </citation>
    <scope>NUCLEOTIDE SEQUENCE [LARGE SCALE GENOMIC DNA]</scope>
    <source>
        <strain evidence="7">Kwan_BN1</strain>
    </source>
</reference>
<evidence type="ECO:0000256" key="4">
    <source>
        <dbReference type="ARBA" id="ARBA00023027"/>
    </source>
</evidence>
<dbReference type="OrthoDB" id="10052316at2759"/>
<evidence type="ECO:0000256" key="2">
    <source>
        <dbReference type="ARBA" id="ARBA00022676"/>
    </source>
</evidence>
<dbReference type="Proteomes" id="UP000593567">
    <property type="component" value="Unassembled WGS sequence"/>
</dbReference>
<organism evidence="7 8">
    <name type="scientific">Bugula neritina</name>
    <name type="common">Brown bryozoan</name>
    <name type="synonym">Sertularia neritina</name>
    <dbReference type="NCBI Taxonomy" id="10212"/>
    <lineage>
        <taxon>Eukaryota</taxon>
        <taxon>Metazoa</taxon>
        <taxon>Spiralia</taxon>
        <taxon>Lophotrochozoa</taxon>
        <taxon>Bryozoa</taxon>
        <taxon>Gymnolaemata</taxon>
        <taxon>Cheilostomatida</taxon>
        <taxon>Flustrina</taxon>
        <taxon>Buguloidea</taxon>
        <taxon>Bugulidae</taxon>
        <taxon>Bugula</taxon>
    </lineage>
</organism>
<keyword evidence="5" id="KW-0539">Nucleus</keyword>
<dbReference type="GO" id="GO:0016757">
    <property type="term" value="F:glycosyltransferase activity"/>
    <property type="evidence" value="ECO:0007669"/>
    <property type="project" value="UniProtKB-KW"/>
</dbReference>
<dbReference type="Pfam" id="PF01661">
    <property type="entry name" value="Macro"/>
    <property type="match status" value="1"/>
</dbReference>
<dbReference type="SMART" id="SM00506">
    <property type="entry name" value="A1pp"/>
    <property type="match status" value="1"/>
</dbReference>
<dbReference type="SUPFAM" id="SSF52949">
    <property type="entry name" value="Macro domain-like"/>
    <property type="match status" value="1"/>
</dbReference>
<accession>A0A7J7KGB4</accession>
<evidence type="ECO:0000313" key="7">
    <source>
        <dbReference type="EMBL" id="KAF6036954.1"/>
    </source>
</evidence>
<evidence type="ECO:0000256" key="1">
    <source>
        <dbReference type="ARBA" id="ARBA00004123"/>
    </source>
</evidence>
<dbReference type="GO" id="GO:0005737">
    <property type="term" value="C:cytoplasm"/>
    <property type="evidence" value="ECO:0007669"/>
    <property type="project" value="TreeGrafter"/>
</dbReference>
<dbReference type="EMBL" id="VXIV02000644">
    <property type="protein sequence ID" value="KAF6036954.1"/>
    <property type="molecule type" value="Genomic_DNA"/>
</dbReference>
<keyword evidence="2" id="KW-0328">Glycosyltransferase</keyword>
<gene>
    <name evidence="7" type="ORF">EB796_004738</name>
</gene>
<evidence type="ECO:0000256" key="3">
    <source>
        <dbReference type="ARBA" id="ARBA00022679"/>
    </source>
</evidence>
<dbReference type="Gene3D" id="3.40.220.10">
    <property type="entry name" value="Leucine Aminopeptidase, subunit E, domain 1"/>
    <property type="match status" value="1"/>
</dbReference>
<dbReference type="InterPro" id="IPR043472">
    <property type="entry name" value="Macro_dom-like"/>
</dbReference>
<dbReference type="GO" id="GO:0005634">
    <property type="term" value="C:nucleus"/>
    <property type="evidence" value="ECO:0007669"/>
    <property type="project" value="UniProtKB-SubCell"/>
</dbReference>
<dbReference type="GO" id="GO:0003714">
    <property type="term" value="F:transcription corepressor activity"/>
    <property type="evidence" value="ECO:0007669"/>
    <property type="project" value="TreeGrafter"/>
</dbReference>
<evidence type="ECO:0000313" key="8">
    <source>
        <dbReference type="Proteomes" id="UP000593567"/>
    </source>
</evidence>
<dbReference type="InterPro" id="IPR052056">
    <property type="entry name" value="Mono-ARTD/PARP"/>
</dbReference>
<protein>
    <submittedName>
        <fullName evidence="7">PARP14</fullName>
    </submittedName>
</protein>
<dbReference type="GO" id="GO:0010629">
    <property type="term" value="P:negative regulation of gene expression"/>
    <property type="evidence" value="ECO:0007669"/>
    <property type="project" value="TreeGrafter"/>
</dbReference>
<proteinExistence type="predicted"/>
<comment type="subcellular location">
    <subcellularLocation>
        <location evidence="1">Nucleus</location>
    </subcellularLocation>
</comment>
<evidence type="ECO:0000259" key="6">
    <source>
        <dbReference type="PROSITE" id="PS51154"/>
    </source>
</evidence>
<dbReference type="InterPro" id="IPR002589">
    <property type="entry name" value="Macro_dom"/>
</dbReference>
<dbReference type="PANTHER" id="PTHR14453">
    <property type="entry name" value="PARP/ZINC FINGER CCCH TYPE DOMAIN CONTAINING PROTEIN"/>
    <property type="match status" value="1"/>
</dbReference>
<feature type="domain" description="Macro" evidence="6">
    <location>
        <begin position="71"/>
        <end position="240"/>
    </location>
</feature>
<dbReference type="PANTHER" id="PTHR14453:SF67">
    <property type="entry name" value="POLY [ADP-RIBOSE] POLYMERASE"/>
    <property type="match status" value="1"/>
</dbReference>
<keyword evidence="4" id="KW-0520">NAD</keyword>
<name>A0A7J7KGB4_BUGNE</name>
<dbReference type="PROSITE" id="PS51154">
    <property type="entry name" value="MACRO"/>
    <property type="match status" value="1"/>
</dbReference>
<comment type="caution">
    <text evidence="7">The sequence shown here is derived from an EMBL/GenBank/DDBJ whole genome shotgun (WGS) entry which is preliminary data.</text>
</comment>
<evidence type="ECO:0000256" key="5">
    <source>
        <dbReference type="ARBA" id="ARBA00023242"/>
    </source>
</evidence>
<dbReference type="AlphaFoldDB" id="A0A7J7KGB4"/>
<sequence length="240" mass="26990">MIEAMMEYSEANPTSLVKNVKLVIYPPDTKTTVGFQKEFNRLQNKPTKINMRPKKQTPPVTDGALQDIPKIVRKCSVKVNKTTVRILHGDLVKHNTDVLVNSTDESFSMDGEVSQALLSAGGFSLKQEIDKLHLTNMQHVLCLTETSDPHQAFGSLMLANSIIQRKFFISIVNFWEIFSLPTLITACLKECENRCLRSIAFPALGTGVLNKSTKEMSKLMLEPIIDYAYKAHGKYPQQLM</sequence>
<keyword evidence="8" id="KW-1185">Reference proteome</keyword>